<name>A0A3B7MV93_9BACT</name>
<dbReference type="KEGG" id="pseg:D3H65_32700"/>
<protein>
    <submittedName>
        <fullName evidence="1">GAF domain-containing protein</fullName>
    </submittedName>
</protein>
<dbReference type="RefSeq" id="WP_119054326.1">
    <property type="nucleotide sequence ID" value="NZ_CP032157.1"/>
</dbReference>
<reference evidence="1 2" key="1">
    <citation type="submission" date="2018-09" db="EMBL/GenBank/DDBJ databases">
        <title>Genome sequencing of strain 6GH32-13.</title>
        <authorList>
            <person name="Weon H.-Y."/>
            <person name="Heo J."/>
            <person name="Kwon S.-W."/>
        </authorList>
    </citation>
    <scope>NUCLEOTIDE SEQUENCE [LARGE SCALE GENOMIC DNA]</scope>
    <source>
        <strain evidence="1 2">5GH32-13</strain>
    </source>
</reference>
<dbReference type="AlphaFoldDB" id="A0A3B7MV93"/>
<dbReference type="OrthoDB" id="627374at2"/>
<sequence length="775" mass="90045">MKKQILDYSDTAWATQGISCTLSFAPFLDWLQKRMAEEPTVKSHFYQMVLDRFEAVPSIREDIPLSAIYEHAELLEWMYACLTKPLTPERKTMWALWVPVQPLMFYGTDAFYDLIQLHKIDLRHRTPEDFRREQLQMVYSYILKKLYHFHPRQNEFYHAYLNPATGLLQYYTIHINADFIDVTPKGALPELDLTKLNHLLQEGAGYEVLETMLPLQLFHFRGISVSTITDVTAQHALDNLRQVRLKRSQSDPEESYHHVIRSLKTLVRNNHIQFDLFPLFQVNGKYVYGYEVGGTGILYAVWGDRTLNPQEFQTLTAGYAANPQSFFSRDVQKESLDKRAWLAHFVKEGVRSLVAMPVFFADTLVGTFCMYTQGDEQFDERTFALLETAMPSIGQILKVFIEEFNLEIEDIVREKYTSIQPAVQWKFREAAWQHLYHTKKQLPHVPYKIQFNDLHPLYGAVDIRNSSVERNKAIIADLNIHLDLLSSTLGGLQPLQHSPLMEQMLYTIQKWKQVLTQEVLTTADEANINHFLEATVSAWLDHLTTQQPACRSIVGDYRQQVAQENSPVTANRRALETSMQMINNSISNYLDAGNVQLQHEYPCYFEKFRTDGVEYDCYIGQSIAPDKPFDTFYLKSVRLWQLTSMGTIARLTRSLLSDMPLPMLTTQLIFVHDKTIDISFRADERRFDVEGAYNIRYQMIKKRVDKVHIRDTGERLTKPDTLAIIYFNRSDLEDYLPSLQYLKETGVFLPDHEELELEDLQGVSGLRALRIGIAY</sequence>
<evidence type="ECO:0000313" key="2">
    <source>
        <dbReference type="Proteomes" id="UP000263900"/>
    </source>
</evidence>
<dbReference type="Gene3D" id="3.30.450.40">
    <property type="match status" value="1"/>
</dbReference>
<dbReference type="SUPFAM" id="SSF55781">
    <property type="entry name" value="GAF domain-like"/>
    <property type="match status" value="1"/>
</dbReference>
<evidence type="ECO:0000313" key="1">
    <source>
        <dbReference type="EMBL" id="AXY78454.1"/>
    </source>
</evidence>
<accession>A0A3B7MV93</accession>
<dbReference type="InterPro" id="IPR029016">
    <property type="entry name" value="GAF-like_dom_sf"/>
</dbReference>
<gene>
    <name evidence="1" type="ORF">D3H65_32700</name>
</gene>
<organism evidence="1 2">
    <name type="scientific">Paraflavitalea soli</name>
    <dbReference type="NCBI Taxonomy" id="2315862"/>
    <lineage>
        <taxon>Bacteria</taxon>
        <taxon>Pseudomonadati</taxon>
        <taxon>Bacteroidota</taxon>
        <taxon>Chitinophagia</taxon>
        <taxon>Chitinophagales</taxon>
        <taxon>Chitinophagaceae</taxon>
        <taxon>Paraflavitalea</taxon>
    </lineage>
</organism>
<dbReference type="EMBL" id="CP032157">
    <property type="protein sequence ID" value="AXY78454.1"/>
    <property type="molecule type" value="Genomic_DNA"/>
</dbReference>
<proteinExistence type="predicted"/>
<keyword evidence="2" id="KW-1185">Reference proteome</keyword>
<dbReference type="Proteomes" id="UP000263900">
    <property type="component" value="Chromosome"/>
</dbReference>